<dbReference type="Pfam" id="PF13307">
    <property type="entry name" value="Helicase_C_2"/>
    <property type="match status" value="1"/>
</dbReference>
<dbReference type="GO" id="GO:0006139">
    <property type="term" value="P:nucleobase-containing compound metabolic process"/>
    <property type="evidence" value="ECO:0007669"/>
    <property type="project" value="InterPro"/>
</dbReference>
<dbReference type="PANTHER" id="PTHR11472:SF34">
    <property type="entry name" value="REGULATOR OF TELOMERE ELONGATION HELICASE 1"/>
    <property type="match status" value="1"/>
</dbReference>
<dbReference type="InterPro" id="IPR014001">
    <property type="entry name" value="Helicase_ATP-bd"/>
</dbReference>
<gene>
    <name evidence="12" type="ORF">UO65_6145</name>
</gene>
<evidence type="ECO:0000256" key="9">
    <source>
        <dbReference type="ARBA" id="ARBA00073590"/>
    </source>
</evidence>
<evidence type="ECO:0000313" key="13">
    <source>
        <dbReference type="Proteomes" id="UP000019277"/>
    </source>
</evidence>
<dbReference type="Pfam" id="PF00270">
    <property type="entry name" value="DEAD"/>
    <property type="match status" value="1"/>
</dbReference>
<dbReference type="AlphaFoldDB" id="W7IX63"/>
<dbReference type="InterPro" id="IPR006555">
    <property type="entry name" value="ATP-dep_Helicase_C"/>
</dbReference>
<dbReference type="SMART" id="SM00491">
    <property type="entry name" value="HELICc2"/>
    <property type="match status" value="1"/>
</dbReference>
<accession>W7IX63</accession>
<dbReference type="PANTHER" id="PTHR11472">
    <property type="entry name" value="DNA REPAIR DEAD HELICASE RAD3/XP-D SUBFAMILY MEMBER"/>
    <property type="match status" value="1"/>
</dbReference>
<dbReference type="GO" id="GO:0005524">
    <property type="term" value="F:ATP binding"/>
    <property type="evidence" value="ECO:0007669"/>
    <property type="project" value="UniProtKB-KW"/>
</dbReference>
<dbReference type="RefSeq" id="WP_035289491.1">
    <property type="nucleotide sequence ID" value="NZ_AYXG01000237.1"/>
</dbReference>
<comment type="catalytic activity">
    <reaction evidence="8">
        <text>ATP + H2O = ADP + phosphate + H(+)</text>
        <dbReference type="Rhea" id="RHEA:13065"/>
        <dbReference type="ChEBI" id="CHEBI:15377"/>
        <dbReference type="ChEBI" id="CHEBI:15378"/>
        <dbReference type="ChEBI" id="CHEBI:30616"/>
        <dbReference type="ChEBI" id="CHEBI:43474"/>
        <dbReference type="ChEBI" id="CHEBI:456216"/>
        <dbReference type="EC" id="5.6.2.3"/>
    </reaction>
</comment>
<evidence type="ECO:0000256" key="4">
    <source>
        <dbReference type="ARBA" id="ARBA00022806"/>
    </source>
</evidence>
<dbReference type="GO" id="GO:0043139">
    <property type="term" value="F:5'-3' DNA helicase activity"/>
    <property type="evidence" value="ECO:0007669"/>
    <property type="project" value="UniProtKB-EC"/>
</dbReference>
<dbReference type="InterPro" id="IPR011545">
    <property type="entry name" value="DEAD/DEAH_box_helicase_dom"/>
</dbReference>
<comment type="similarity">
    <text evidence="6">Belongs to the helicase family. DinG subfamily.</text>
</comment>
<keyword evidence="3" id="KW-0378">Hydrolase</keyword>
<protein>
    <recommendedName>
        <fullName evidence="9">ATP-dependent helicase DinG</fullName>
        <ecNumber evidence="7">5.6.2.3</ecNumber>
    </recommendedName>
    <alternativeName>
        <fullName evidence="10">DNA 5'-3' helicase DinG</fullName>
    </alternativeName>
</protein>
<proteinExistence type="inferred from homology"/>
<keyword evidence="5" id="KW-0067">ATP-binding</keyword>
<dbReference type="STRING" id="909613.UO65_6145"/>
<comment type="caution">
    <text evidence="12">The sequence shown here is derived from an EMBL/GenBank/DDBJ whole genome shotgun (WGS) entry which is preliminary data.</text>
</comment>
<keyword evidence="4 12" id="KW-0347">Helicase</keyword>
<dbReference type="SMART" id="SM00487">
    <property type="entry name" value="DEXDc"/>
    <property type="match status" value="1"/>
</dbReference>
<dbReference type="EMBL" id="AYXG01000237">
    <property type="protein sequence ID" value="EWC58599.1"/>
    <property type="molecule type" value="Genomic_DNA"/>
</dbReference>
<dbReference type="InterPro" id="IPR045028">
    <property type="entry name" value="DinG/Rad3-like"/>
</dbReference>
<evidence type="ECO:0000256" key="10">
    <source>
        <dbReference type="ARBA" id="ARBA00079061"/>
    </source>
</evidence>
<evidence type="ECO:0000256" key="8">
    <source>
        <dbReference type="ARBA" id="ARBA00048954"/>
    </source>
</evidence>
<reference evidence="12 13" key="1">
    <citation type="journal article" date="2014" name="Genome Announc.">
        <title>Draft Genome Sequence of the Antitrypanosomally Active Sponge-Associated Bacterium Actinokineospora sp. Strain EG49.</title>
        <authorList>
            <person name="Harjes J."/>
            <person name="Ryu T."/>
            <person name="Abdelmohsen U.R."/>
            <person name="Moitinho-Silva L."/>
            <person name="Horn H."/>
            <person name="Ravasi T."/>
            <person name="Hentschel U."/>
        </authorList>
    </citation>
    <scope>NUCLEOTIDE SEQUENCE [LARGE SCALE GENOMIC DNA]</scope>
    <source>
        <strain evidence="12 13">EG49</strain>
    </source>
</reference>
<comment type="cofactor">
    <cofactor evidence="1">
        <name>[4Fe-4S] cluster</name>
        <dbReference type="ChEBI" id="CHEBI:49883"/>
    </cofactor>
</comment>
<dbReference type="SUPFAM" id="SSF52540">
    <property type="entry name" value="P-loop containing nucleoside triphosphate hydrolases"/>
    <property type="match status" value="1"/>
</dbReference>
<evidence type="ECO:0000256" key="2">
    <source>
        <dbReference type="ARBA" id="ARBA00022741"/>
    </source>
</evidence>
<dbReference type="GO" id="GO:0003676">
    <property type="term" value="F:nucleic acid binding"/>
    <property type="evidence" value="ECO:0007669"/>
    <property type="project" value="InterPro"/>
</dbReference>
<dbReference type="Proteomes" id="UP000019277">
    <property type="component" value="Unassembled WGS sequence"/>
</dbReference>
<dbReference type="EC" id="5.6.2.3" evidence="7"/>
<dbReference type="GO" id="GO:0016818">
    <property type="term" value="F:hydrolase activity, acting on acid anhydrides, in phosphorus-containing anhydrides"/>
    <property type="evidence" value="ECO:0007669"/>
    <property type="project" value="InterPro"/>
</dbReference>
<name>W7IX63_9PSEU</name>
<sequence>MPDSLPPLGELLATAVGAVGGAERPGQVKMAEAVQAAIRTGEHLAVQAGTGTGKSLAYLVPSIRHAVEKGSTVVISTATIALQRQLVDRDLPRLAKALAKPLKRTPTFAILKGRRNYLCLHKLDGGPADDLDDQVLFDPFAISRLGREVTRLREWASDTELGDRDELVPGVSEQSWRQVSVSARECLGAARCPIGTDCFAEKARAEAGRADVVVTNHALLAIDALGTAQVLPEHDVVVVDEAHDLVDRVTSAATGELSASAVSVAARRVGRLVEEDVADRLAESGDGLAMLLEDVAVGRVDALPDPLRVTLTALRDAAQHCVTAIGPEKRGGEPDAVSARKQALAALEDVHDTAVRVLEAFETDTAHQRDVVWVTGDFGSQNPRPPTMRVAPLNVAGLLREKLFGENTTVLTSATLTLGGSFDALARQWGLPVAQSSGVKVEGAAIDREAPADEGKVRWTGMDVGSPFDHAKSGILYLARHLPPPGRDGLPPAYLDELRELVEAAGGRTLGLFSSMRAAKQAAAQLREVVDGEILCQGEDSTSLLVGKFAENPATCLFGTLSLWQGVDVPGPSLSLVVMDRIPFPRPDDPLASARQRAVEARGGNGFLTVAATHAALLLAQGAGRLLRSMDDRGIVAILDPRLSTARYGGFLRASLPPFWSTTDPAVVRGALRRLAAAAS</sequence>
<dbReference type="PATRIC" id="fig|909613.9.peg.6144"/>
<evidence type="ECO:0000259" key="11">
    <source>
        <dbReference type="PROSITE" id="PS51193"/>
    </source>
</evidence>
<evidence type="ECO:0000256" key="1">
    <source>
        <dbReference type="ARBA" id="ARBA00001966"/>
    </source>
</evidence>
<dbReference type="InterPro" id="IPR014013">
    <property type="entry name" value="Helic_SF1/SF2_ATP-bd_DinG/Rad3"/>
</dbReference>
<keyword evidence="2" id="KW-0547">Nucleotide-binding</keyword>
<organism evidence="12 13">
    <name type="scientific">Actinokineospora spheciospongiae</name>
    <dbReference type="NCBI Taxonomy" id="909613"/>
    <lineage>
        <taxon>Bacteria</taxon>
        <taxon>Bacillati</taxon>
        <taxon>Actinomycetota</taxon>
        <taxon>Actinomycetes</taxon>
        <taxon>Pseudonocardiales</taxon>
        <taxon>Pseudonocardiaceae</taxon>
        <taxon>Actinokineospora</taxon>
    </lineage>
</organism>
<evidence type="ECO:0000256" key="6">
    <source>
        <dbReference type="ARBA" id="ARBA00038058"/>
    </source>
</evidence>
<evidence type="ECO:0000256" key="5">
    <source>
        <dbReference type="ARBA" id="ARBA00022840"/>
    </source>
</evidence>
<dbReference type="InterPro" id="IPR027417">
    <property type="entry name" value="P-loop_NTPase"/>
</dbReference>
<keyword evidence="13" id="KW-1185">Reference proteome</keyword>
<evidence type="ECO:0000256" key="7">
    <source>
        <dbReference type="ARBA" id="ARBA00044969"/>
    </source>
</evidence>
<dbReference type="PROSITE" id="PS51193">
    <property type="entry name" value="HELICASE_ATP_BIND_2"/>
    <property type="match status" value="1"/>
</dbReference>
<evidence type="ECO:0000256" key="3">
    <source>
        <dbReference type="ARBA" id="ARBA00022801"/>
    </source>
</evidence>
<dbReference type="Gene3D" id="3.40.50.300">
    <property type="entry name" value="P-loop containing nucleotide triphosphate hydrolases"/>
    <property type="match status" value="2"/>
</dbReference>
<feature type="domain" description="Helicase ATP-binding" evidence="11">
    <location>
        <begin position="13"/>
        <end position="284"/>
    </location>
</feature>
<dbReference type="eggNOG" id="COG1199">
    <property type="taxonomic scope" value="Bacteria"/>
</dbReference>
<dbReference type="FunFam" id="3.40.50.300:FF:000437">
    <property type="entry name" value="ATP-dependent DNA helicase DinG"/>
    <property type="match status" value="1"/>
</dbReference>
<evidence type="ECO:0000313" key="12">
    <source>
        <dbReference type="EMBL" id="EWC58599.1"/>
    </source>
</evidence>